<dbReference type="Pfam" id="PF14783">
    <property type="entry name" value="BBS2_Mid"/>
    <property type="match status" value="1"/>
</dbReference>
<dbReference type="GO" id="GO:0016020">
    <property type="term" value="C:membrane"/>
    <property type="evidence" value="ECO:0007669"/>
    <property type="project" value="TreeGrafter"/>
</dbReference>
<dbReference type="PANTHER" id="PTHR32465">
    <property type="entry name" value="BARDET-BIEDL SYNDROME 2 PROTEIN"/>
    <property type="match status" value="1"/>
</dbReference>
<dbReference type="GO" id="GO:0034464">
    <property type="term" value="C:BBSome"/>
    <property type="evidence" value="ECO:0007669"/>
    <property type="project" value="InterPro"/>
</dbReference>
<evidence type="ECO:0000313" key="3">
    <source>
        <dbReference type="Proteomes" id="UP000694402"/>
    </source>
</evidence>
<feature type="domain" description="Ciliary BBSome complex subunit 2 middle region" evidence="1">
    <location>
        <begin position="2"/>
        <end position="71"/>
    </location>
</feature>
<dbReference type="GO" id="GO:0043005">
    <property type="term" value="C:neuron projection"/>
    <property type="evidence" value="ECO:0007669"/>
    <property type="project" value="TreeGrafter"/>
</dbReference>
<dbReference type="InterPro" id="IPR016616">
    <property type="entry name" value="Bardet-Biedl_syndrome_2_prot"/>
</dbReference>
<dbReference type="GO" id="GO:1905515">
    <property type="term" value="P:non-motile cilium assembly"/>
    <property type="evidence" value="ECO:0007669"/>
    <property type="project" value="InterPro"/>
</dbReference>
<organism evidence="2 3">
    <name type="scientific">Oncorhynchus tshawytscha</name>
    <name type="common">Chinook salmon</name>
    <name type="synonym">Salmo tshawytscha</name>
    <dbReference type="NCBI Taxonomy" id="74940"/>
    <lineage>
        <taxon>Eukaryota</taxon>
        <taxon>Metazoa</taxon>
        <taxon>Chordata</taxon>
        <taxon>Craniata</taxon>
        <taxon>Vertebrata</taxon>
        <taxon>Euteleostomi</taxon>
        <taxon>Actinopterygii</taxon>
        <taxon>Neopterygii</taxon>
        <taxon>Teleostei</taxon>
        <taxon>Protacanthopterygii</taxon>
        <taxon>Salmoniformes</taxon>
        <taxon>Salmonidae</taxon>
        <taxon>Salmoninae</taxon>
        <taxon>Oncorhynchus</taxon>
    </lineage>
</organism>
<reference evidence="2" key="1">
    <citation type="submission" date="2025-08" db="UniProtKB">
        <authorList>
            <consortium name="Ensembl"/>
        </authorList>
    </citation>
    <scope>IDENTIFICATION</scope>
</reference>
<dbReference type="GeneTree" id="ENSGT00390000017113"/>
<evidence type="ECO:0000313" key="2">
    <source>
        <dbReference type="Ensembl" id="ENSOTSP00005032012.2"/>
    </source>
</evidence>
<evidence type="ECO:0000259" key="1">
    <source>
        <dbReference type="Pfam" id="PF14783"/>
    </source>
</evidence>
<dbReference type="SUPFAM" id="SSF69318">
    <property type="entry name" value="Integrin alpha N-terminal domain"/>
    <property type="match status" value="1"/>
</dbReference>
<accession>A0A8C8FA27</accession>
<dbReference type="InterPro" id="IPR029429">
    <property type="entry name" value="BBS2_Mid"/>
</dbReference>
<dbReference type="Ensembl" id="ENSOTST00005034673.2">
    <property type="protein sequence ID" value="ENSOTSP00005032012.2"/>
    <property type="gene ID" value="ENSOTSG00005015064.2"/>
</dbReference>
<dbReference type="InterPro" id="IPR028994">
    <property type="entry name" value="Integrin_alpha_N"/>
</dbReference>
<dbReference type="Proteomes" id="UP000694402">
    <property type="component" value="Unassembled WGS sequence"/>
</dbReference>
<sequence length="169" mass="18938">MSELEKVTSLCHKHGSRFAYALANGTVGVYDHTAHYWIIKSKNHAMSIHVSDLNADGVVELIKGWSNGKVNHLNVPLEEVIFEVIFKDSFSSSVAGVVERDYRMDGQIQLICTSVEGEVHGYLPASKEMKGNLMDSSVEQDLIRELSQLRQNLLLELCNYKENAKVSKN</sequence>
<dbReference type="PANTHER" id="PTHR32465:SF0">
    <property type="entry name" value="BARDET-BIEDL SYNDROME 2 PROTEIN"/>
    <property type="match status" value="1"/>
</dbReference>
<name>A0A8C8FA27_ONCTS</name>
<dbReference type="AlphaFoldDB" id="A0A8C8FA27"/>
<dbReference type="GO" id="GO:0031514">
    <property type="term" value="C:motile cilium"/>
    <property type="evidence" value="ECO:0007669"/>
    <property type="project" value="TreeGrafter"/>
</dbReference>
<proteinExistence type="predicted"/>
<keyword evidence="3" id="KW-1185">Reference proteome</keyword>
<protein>
    <recommendedName>
        <fullName evidence="1">Ciliary BBSome complex subunit 2 middle region domain-containing protein</fullName>
    </recommendedName>
</protein>
<dbReference type="GO" id="GO:0036064">
    <property type="term" value="C:ciliary basal body"/>
    <property type="evidence" value="ECO:0007669"/>
    <property type="project" value="TreeGrafter"/>
</dbReference>
<reference evidence="2" key="2">
    <citation type="submission" date="2025-09" db="UniProtKB">
        <authorList>
            <consortium name="Ensembl"/>
        </authorList>
    </citation>
    <scope>IDENTIFICATION</scope>
</reference>